<dbReference type="InterPro" id="IPR011711">
    <property type="entry name" value="GntR_C"/>
</dbReference>
<dbReference type="SMART" id="SM00345">
    <property type="entry name" value="HTH_GNTR"/>
    <property type="match status" value="1"/>
</dbReference>
<evidence type="ECO:0000256" key="3">
    <source>
        <dbReference type="ARBA" id="ARBA00023163"/>
    </source>
</evidence>
<dbReference type="SMART" id="SM00895">
    <property type="entry name" value="FCD"/>
    <property type="match status" value="1"/>
</dbReference>
<protein>
    <submittedName>
        <fullName evidence="5">GntR family transcriptional regulator</fullName>
    </submittedName>
</protein>
<evidence type="ECO:0000256" key="2">
    <source>
        <dbReference type="ARBA" id="ARBA00023125"/>
    </source>
</evidence>
<keyword evidence="6" id="KW-1185">Reference proteome</keyword>
<evidence type="ECO:0000256" key="1">
    <source>
        <dbReference type="ARBA" id="ARBA00023015"/>
    </source>
</evidence>
<dbReference type="EMBL" id="MDEO01000036">
    <property type="protein sequence ID" value="OCX13420.1"/>
    <property type="molecule type" value="Genomic_DNA"/>
</dbReference>
<gene>
    <name evidence="5" type="ORF">QV13_28435</name>
</gene>
<dbReference type="InterPro" id="IPR036388">
    <property type="entry name" value="WH-like_DNA-bd_sf"/>
</dbReference>
<name>A0A1C2DFA4_9HYPH</name>
<proteinExistence type="predicted"/>
<evidence type="ECO:0000259" key="4">
    <source>
        <dbReference type="PROSITE" id="PS50949"/>
    </source>
</evidence>
<dbReference type="AlphaFoldDB" id="A0A1C2DFA4"/>
<dbReference type="GO" id="GO:0003677">
    <property type="term" value="F:DNA binding"/>
    <property type="evidence" value="ECO:0007669"/>
    <property type="project" value="UniProtKB-KW"/>
</dbReference>
<comment type="caution">
    <text evidence="5">The sequence shown here is derived from an EMBL/GenBank/DDBJ whole genome shotgun (WGS) entry which is preliminary data.</text>
</comment>
<dbReference type="Pfam" id="PF00392">
    <property type="entry name" value="GntR"/>
    <property type="match status" value="1"/>
</dbReference>
<dbReference type="InterPro" id="IPR000524">
    <property type="entry name" value="Tscrpt_reg_HTH_GntR"/>
</dbReference>
<dbReference type="PROSITE" id="PS50949">
    <property type="entry name" value="HTH_GNTR"/>
    <property type="match status" value="1"/>
</dbReference>
<dbReference type="SUPFAM" id="SSF48008">
    <property type="entry name" value="GntR ligand-binding domain-like"/>
    <property type="match status" value="1"/>
</dbReference>
<keyword evidence="2" id="KW-0238">DNA-binding</keyword>
<sequence>MTDRDTSSTAQQVASAIAQAVRGGHLVPGQRLTEVELASRYGVSRTSVREAFQRLTADGLLAFEPHRGVTVRRLSRKEVNNLFAVRGALEVLAVGLALPALRADPGKLLVLQEEMNHAVDGNDMAAFSDANNRFHGLFSETADNPVLAETLTRLSNSLYWLQFRMLVDRQDVFASNVEHRRIVEAILAEDMRAAEAAMRDHVAASRTLIQRLSDDHFAPA</sequence>
<dbReference type="RefSeq" id="WP_024922912.1">
    <property type="nucleotide sequence ID" value="NZ_MDEO01000036.1"/>
</dbReference>
<organism evidence="5 6">
    <name type="scientific">Mesorhizobium hungaricum</name>
    <dbReference type="NCBI Taxonomy" id="1566387"/>
    <lineage>
        <taxon>Bacteria</taxon>
        <taxon>Pseudomonadati</taxon>
        <taxon>Pseudomonadota</taxon>
        <taxon>Alphaproteobacteria</taxon>
        <taxon>Hyphomicrobiales</taxon>
        <taxon>Phyllobacteriaceae</taxon>
        <taxon>Mesorhizobium</taxon>
    </lineage>
</organism>
<keyword evidence="1" id="KW-0805">Transcription regulation</keyword>
<dbReference type="Pfam" id="PF07729">
    <property type="entry name" value="FCD"/>
    <property type="match status" value="1"/>
</dbReference>
<feature type="domain" description="HTH gntR-type" evidence="4">
    <location>
        <begin position="7"/>
        <end position="74"/>
    </location>
</feature>
<keyword evidence="3" id="KW-0804">Transcription</keyword>
<dbReference type="SUPFAM" id="SSF46785">
    <property type="entry name" value="Winged helix' DNA-binding domain"/>
    <property type="match status" value="1"/>
</dbReference>
<dbReference type="GO" id="GO:0003700">
    <property type="term" value="F:DNA-binding transcription factor activity"/>
    <property type="evidence" value="ECO:0007669"/>
    <property type="project" value="InterPro"/>
</dbReference>
<reference evidence="5 6" key="1">
    <citation type="submission" date="2016-08" db="EMBL/GenBank/DDBJ databases">
        <title>Whole genome sequence of Mesorhizobium sp. strain UASWS1009 isolated from industrial sewage.</title>
        <authorList>
            <person name="Crovadore J."/>
            <person name="Calmin G."/>
            <person name="Chablais R."/>
            <person name="Cochard B."/>
            <person name="Lefort F."/>
        </authorList>
    </citation>
    <scope>NUCLEOTIDE SEQUENCE [LARGE SCALE GENOMIC DNA]</scope>
    <source>
        <strain evidence="5 6">UASWS1009</strain>
    </source>
</reference>
<evidence type="ECO:0000313" key="5">
    <source>
        <dbReference type="EMBL" id="OCX13420.1"/>
    </source>
</evidence>
<dbReference type="InterPro" id="IPR036390">
    <property type="entry name" value="WH_DNA-bd_sf"/>
</dbReference>
<accession>A0A1C2DFA4</accession>
<dbReference type="PANTHER" id="PTHR43537">
    <property type="entry name" value="TRANSCRIPTIONAL REGULATOR, GNTR FAMILY"/>
    <property type="match status" value="1"/>
</dbReference>
<dbReference type="Gene3D" id="1.10.10.10">
    <property type="entry name" value="Winged helix-like DNA-binding domain superfamily/Winged helix DNA-binding domain"/>
    <property type="match status" value="1"/>
</dbReference>
<dbReference type="CDD" id="cd07377">
    <property type="entry name" value="WHTH_GntR"/>
    <property type="match status" value="1"/>
</dbReference>
<dbReference type="InterPro" id="IPR008920">
    <property type="entry name" value="TF_FadR/GntR_C"/>
</dbReference>
<dbReference type="PANTHER" id="PTHR43537:SF51">
    <property type="entry name" value="HTH-TYPE TRANSCRIPTIONAL REGULATOR LGOR-RELATED"/>
    <property type="match status" value="1"/>
</dbReference>
<dbReference type="STRING" id="1566387.QV13_28435"/>
<dbReference type="PRINTS" id="PR00035">
    <property type="entry name" value="HTHGNTR"/>
</dbReference>
<dbReference type="Proteomes" id="UP000094412">
    <property type="component" value="Unassembled WGS sequence"/>
</dbReference>
<evidence type="ECO:0000313" key="6">
    <source>
        <dbReference type="Proteomes" id="UP000094412"/>
    </source>
</evidence>
<dbReference type="Gene3D" id="1.20.120.530">
    <property type="entry name" value="GntR ligand-binding domain-like"/>
    <property type="match status" value="1"/>
</dbReference>
<dbReference type="OrthoDB" id="9810548at2"/>